<reference evidence="1" key="2">
    <citation type="submission" date="2023-06" db="EMBL/GenBank/DDBJ databases">
        <authorList>
            <person name="Ma L."/>
            <person name="Liu K.-W."/>
            <person name="Li Z."/>
            <person name="Hsiao Y.-Y."/>
            <person name="Qi Y."/>
            <person name="Fu T."/>
            <person name="Tang G."/>
            <person name="Zhang D."/>
            <person name="Sun W.-H."/>
            <person name="Liu D.-K."/>
            <person name="Li Y."/>
            <person name="Chen G.-Z."/>
            <person name="Liu X.-D."/>
            <person name="Liao X.-Y."/>
            <person name="Jiang Y.-T."/>
            <person name="Yu X."/>
            <person name="Hao Y."/>
            <person name="Huang J."/>
            <person name="Zhao X.-W."/>
            <person name="Ke S."/>
            <person name="Chen Y.-Y."/>
            <person name="Wu W.-L."/>
            <person name="Hsu J.-L."/>
            <person name="Lin Y.-F."/>
            <person name="Huang M.-D."/>
            <person name="Li C.-Y."/>
            <person name="Huang L."/>
            <person name="Wang Z.-W."/>
            <person name="Zhao X."/>
            <person name="Zhong W.-Y."/>
            <person name="Peng D.-H."/>
            <person name="Ahmad S."/>
            <person name="Lan S."/>
            <person name="Zhang J.-S."/>
            <person name="Tsai W.-C."/>
            <person name="Van De Peer Y."/>
            <person name="Liu Z.-J."/>
        </authorList>
    </citation>
    <scope>NUCLEOTIDE SEQUENCE</scope>
    <source>
        <strain evidence="1">SCP</strain>
        <tissue evidence="1">Leaves</tissue>
    </source>
</reference>
<dbReference type="SUPFAM" id="SSF47874">
    <property type="entry name" value="Annexin"/>
    <property type="match status" value="1"/>
</dbReference>
<dbReference type="GO" id="GO:0009414">
    <property type="term" value="P:response to water deprivation"/>
    <property type="evidence" value="ECO:0007669"/>
    <property type="project" value="TreeGrafter"/>
</dbReference>
<dbReference type="GO" id="GO:0005544">
    <property type="term" value="F:calcium-dependent phospholipid binding"/>
    <property type="evidence" value="ECO:0007669"/>
    <property type="project" value="InterPro"/>
</dbReference>
<dbReference type="GO" id="GO:0001786">
    <property type="term" value="F:phosphatidylserine binding"/>
    <property type="evidence" value="ECO:0007669"/>
    <property type="project" value="TreeGrafter"/>
</dbReference>
<dbReference type="GO" id="GO:0009651">
    <property type="term" value="P:response to salt stress"/>
    <property type="evidence" value="ECO:0007669"/>
    <property type="project" value="TreeGrafter"/>
</dbReference>
<dbReference type="PANTHER" id="PTHR10502:SF190">
    <property type="entry name" value="OS09G0453300 PROTEIN"/>
    <property type="match status" value="1"/>
</dbReference>
<evidence type="ECO:0000313" key="1">
    <source>
        <dbReference type="EMBL" id="KAK1263108.1"/>
    </source>
</evidence>
<dbReference type="EMBL" id="JAUJYN010000009">
    <property type="protein sequence ID" value="KAK1263108.1"/>
    <property type="molecule type" value="Genomic_DNA"/>
</dbReference>
<sequence>MIQIRLEKILVALAAPHKVHHSEIIYLYDAGEGKTGGYDESVVIETFSKRSLRQMNLTFSSYKSTFGHESPRKAVVSFEDSLRVVIKCMGDPPKYFSKREVLNNSDEQRVHDLLPQIMPAKRMKLQAIYVLASDRSNVEPVNEMEKYNISMTLEAQPSCIARHVSKTFGPQ</sequence>
<dbReference type="GO" id="GO:0005886">
    <property type="term" value="C:plasma membrane"/>
    <property type="evidence" value="ECO:0007669"/>
    <property type="project" value="TreeGrafter"/>
</dbReference>
<organism evidence="1 2">
    <name type="scientific">Acorus gramineus</name>
    <name type="common">Dwarf sweet flag</name>
    <dbReference type="NCBI Taxonomy" id="55184"/>
    <lineage>
        <taxon>Eukaryota</taxon>
        <taxon>Viridiplantae</taxon>
        <taxon>Streptophyta</taxon>
        <taxon>Embryophyta</taxon>
        <taxon>Tracheophyta</taxon>
        <taxon>Spermatophyta</taxon>
        <taxon>Magnoliopsida</taxon>
        <taxon>Liliopsida</taxon>
        <taxon>Acoraceae</taxon>
        <taxon>Acorus</taxon>
    </lineage>
</organism>
<dbReference type="AlphaFoldDB" id="A0AAV9AG04"/>
<dbReference type="PANTHER" id="PTHR10502">
    <property type="entry name" value="ANNEXIN"/>
    <property type="match status" value="1"/>
</dbReference>
<dbReference type="GO" id="GO:0005737">
    <property type="term" value="C:cytoplasm"/>
    <property type="evidence" value="ECO:0007669"/>
    <property type="project" value="TreeGrafter"/>
</dbReference>
<accession>A0AAV9AG04</accession>
<dbReference type="GO" id="GO:0009408">
    <property type="term" value="P:response to heat"/>
    <property type="evidence" value="ECO:0007669"/>
    <property type="project" value="TreeGrafter"/>
</dbReference>
<protein>
    <submittedName>
        <fullName evidence="1">Uncharacterized protein</fullName>
    </submittedName>
</protein>
<comment type="caution">
    <text evidence="1">The sequence shown here is derived from an EMBL/GenBank/DDBJ whole genome shotgun (WGS) entry which is preliminary data.</text>
</comment>
<gene>
    <name evidence="1" type="ORF">QJS04_geneDACA013555</name>
</gene>
<dbReference type="GO" id="GO:0005509">
    <property type="term" value="F:calcium ion binding"/>
    <property type="evidence" value="ECO:0007669"/>
    <property type="project" value="InterPro"/>
</dbReference>
<dbReference type="GO" id="GO:0009409">
    <property type="term" value="P:response to cold"/>
    <property type="evidence" value="ECO:0007669"/>
    <property type="project" value="TreeGrafter"/>
</dbReference>
<evidence type="ECO:0000313" key="2">
    <source>
        <dbReference type="Proteomes" id="UP001179952"/>
    </source>
</evidence>
<dbReference type="Gene3D" id="1.10.220.10">
    <property type="entry name" value="Annexin"/>
    <property type="match status" value="1"/>
</dbReference>
<name>A0AAV9AG04_ACOGR</name>
<reference evidence="1" key="1">
    <citation type="journal article" date="2023" name="Nat. Commun.">
        <title>Diploid and tetraploid genomes of Acorus and the evolution of monocots.</title>
        <authorList>
            <person name="Ma L."/>
            <person name="Liu K.W."/>
            <person name="Li Z."/>
            <person name="Hsiao Y.Y."/>
            <person name="Qi Y."/>
            <person name="Fu T."/>
            <person name="Tang G.D."/>
            <person name="Zhang D."/>
            <person name="Sun W.H."/>
            <person name="Liu D.K."/>
            <person name="Li Y."/>
            <person name="Chen G.Z."/>
            <person name="Liu X.D."/>
            <person name="Liao X.Y."/>
            <person name="Jiang Y.T."/>
            <person name="Yu X."/>
            <person name="Hao Y."/>
            <person name="Huang J."/>
            <person name="Zhao X.W."/>
            <person name="Ke S."/>
            <person name="Chen Y.Y."/>
            <person name="Wu W.L."/>
            <person name="Hsu J.L."/>
            <person name="Lin Y.F."/>
            <person name="Huang M.D."/>
            <person name="Li C.Y."/>
            <person name="Huang L."/>
            <person name="Wang Z.W."/>
            <person name="Zhao X."/>
            <person name="Zhong W.Y."/>
            <person name="Peng D.H."/>
            <person name="Ahmad S."/>
            <person name="Lan S."/>
            <person name="Zhang J.S."/>
            <person name="Tsai W.C."/>
            <person name="Van de Peer Y."/>
            <person name="Liu Z.J."/>
        </authorList>
    </citation>
    <scope>NUCLEOTIDE SEQUENCE</scope>
    <source>
        <strain evidence="1">SCP</strain>
    </source>
</reference>
<dbReference type="InterPro" id="IPR037104">
    <property type="entry name" value="Annexin_sf"/>
</dbReference>
<dbReference type="Proteomes" id="UP001179952">
    <property type="component" value="Unassembled WGS sequence"/>
</dbReference>
<keyword evidence="2" id="KW-1185">Reference proteome</keyword>
<proteinExistence type="predicted"/>